<dbReference type="InterPro" id="IPR005524">
    <property type="entry name" value="DUF318"/>
</dbReference>
<feature type="transmembrane region" description="Helical" evidence="7">
    <location>
        <begin position="208"/>
        <end position="225"/>
    </location>
</feature>
<evidence type="ECO:0000256" key="7">
    <source>
        <dbReference type="SAM" id="Phobius"/>
    </source>
</evidence>
<feature type="transmembrane region" description="Helical" evidence="7">
    <location>
        <begin position="53"/>
        <end position="74"/>
    </location>
</feature>
<comment type="similarity">
    <text evidence="2">Belongs to the UPF0718 family.</text>
</comment>
<comment type="caution">
    <text evidence="8">The sequence shown here is derived from an EMBL/GenBank/DDBJ whole genome shotgun (WGS) entry which is preliminary data.</text>
</comment>
<gene>
    <name evidence="8" type="ORF">D0544_12820</name>
</gene>
<feature type="transmembrane region" description="Helical" evidence="7">
    <location>
        <begin position="178"/>
        <end position="196"/>
    </location>
</feature>
<dbReference type="GO" id="GO:0005886">
    <property type="term" value="C:plasma membrane"/>
    <property type="evidence" value="ECO:0007669"/>
    <property type="project" value="UniProtKB-SubCell"/>
</dbReference>
<dbReference type="Proteomes" id="UP000280792">
    <property type="component" value="Unassembled WGS sequence"/>
</dbReference>
<organism evidence="8 9">
    <name type="scientific">Aestuariirhabdus litorea</name>
    <dbReference type="NCBI Taxonomy" id="2528527"/>
    <lineage>
        <taxon>Bacteria</taxon>
        <taxon>Pseudomonadati</taxon>
        <taxon>Pseudomonadota</taxon>
        <taxon>Gammaproteobacteria</taxon>
        <taxon>Oceanospirillales</taxon>
        <taxon>Aestuariirhabdaceae</taxon>
        <taxon>Aestuariirhabdus</taxon>
    </lineage>
</organism>
<keyword evidence="5 7" id="KW-1133">Transmembrane helix</keyword>
<dbReference type="InterPro" id="IPR052923">
    <property type="entry name" value="UPF0718"/>
</dbReference>
<evidence type="ECO:0000256" key="1">
    <source>
        <dbReference type="ARBA" id="ARBA00004651"/>
    </source>
</evidence>
<protein>
    <submittedName>
        <fullName evidence="8">Permease</fullName>
    </submittedName>
</protein>
<dbReference type="Pfam" id="PF03773">
    <property type="entry name" value="ArsP_1"/>
    <property type="match status" value="1"/>
</dbReference>
<evidence type="ECO:0000256" key="5">
    <source>
        <dbReference type="ARBA" id="ARBA00022989"/>
    </source>
</evidence>
<evidence type="ECO:0000256" key="6">
    <source>
        <dbReference type="ARBA" id="ARBA00023136"/>
    </source>
</evidence>
<dbReference type="PANTHER" id="PTHR34184:SF4">
    <property type="entry name" value="UPF0718 PROTEIN YCGR"/>
    <property type="match status" value="1"/>
</dbReference>
<dbReference type="EMBL" id="QWEZ01000002">
    <property type="protein sequence ID" value="RRJ82733.1"/>
    <property type="molecule type" value="Genomic_DNA"/>
</dbReference>
<name>A0A3P3VPI7_9GAMM</name>
<proteinExistence type="inferred from homology"/>
<reference evidence="8 9" key="1">
    <citation type="submission" date="2018-08" db="EMBL/GenBank/DDBJ databases">
        <authorList>
            <person name="Khan S.A."/>
        </authorList>
    </citation>
    <scope>NUCLEOTIDE SEQUENCE [LARGE SCALE GENOMIC DNA]</scope>
    <source>
        <strain evidence="8 9">GTF-13</strain>
    </source>
</reference>
<feature type="transmembrane region" description="Helical" evidence="7">
    <location>
        <begin position="272"/>
        <end position="293"/>
    </location>
</feature>
<evidence type="ECO:0000256" key="3">
    <source>
        <dbReference type="ARBA" id="ARBA00022475"/>
    </source>
</evidence>
<evidence type="ECO:0000256" key="4">
    <source>
        <dbReference type="ARBA" id="ARBA00022692"/>
    </source>
</evidence>
<keyword evidence="4 7" id="KW-0812">Transmembrane</keyword>
<comment type="subcellular location">
    <subcellularLocation>
        <location evidence="1">Cell membrane</location>
        <topology evidence="1">Multi-pass membrane protein</topology>
    </subcellularLocation>
</comment>
<reference evidence="8 9" key="2">
    <citation type="submission" date="2018-12" db="EMBL/GenBank/DDBJ databases">
        <title>Simiduia agarivorans gen. nov., sp. nov., a marine, agarolytic bacterium isolated from shallow coastal water from Keelung, Taiwan.</title>
        <authorList>
            <person name="Shieh W.Y."/>
        </authorList>
    </citation>
    <scope>NUCLEOTIDE SEQUENCE [LARGE SCALE GENOMIC DNA]</scope>
    <source>
        <strain evidence="8 9">GTF-13</strain>
    </source>
</reference>
<evidence type="ECO:0000313" key="9">
    <source>
        <dbReference type="Proteomes" id="UP000280792"/>
    </source>
</evidence>
<keyword evidence="6 7" id="KW-0472">Membrane</keyword>
<evidence type="ECO:0000313" key="8">
    <source>
        <dbReference type="EMBL" id="RRJ82733.1"/>
    </source>
</evidence>
<feature type="transmembrane region" description="Helical" evidence="7">
    <location>
        <begin position="313"/>
        <end position="332"/>
    </location>
</feature>
<keyword evidence="3" id="KW-1003">Cell membrane</keyword>
<dbReference type="PANTHER" id="PTHR34184">
    <property type="entry name" value="UPF0718 PROTEIN YCGR"/>
    <property type="match status" value="1"/>
</dbReference>
<dbReference type="RefSeq" id="WP_125016742.1">
    <property type="nucleotide sequence ID" value="NZ_QWEZ01000002.1"/>
</dbReference>
<accession>A0A3P3VPI7</accession>
<feature type="transmembrane region" description="Helical" evidence="7">
    <location>
        <begin position="12"/>
        <end position="32"/>
    </location>
</feature>
<dbReference type="NCBIfam" id="NF033936">
    <property type="entry name" value="CuZnOut_SO0444"/>
    <property type="match status" value="1"/>
</dbReference>
<dbReference type="AlphaFoldDB" id="A0A3P3VPI7"/>
<keyword evidence="9" id="KW-1185">Reference proteome</keyword>
<feature type="transmembrane region" description="Helical" evidence="7">
    <location>
        <begin position="231"/>
        <end position="251"/>
    </location>
</feature>
<sequence>MMLFAENFSTLFADAALWLLLGLLFAGALKVWMPAHWLQRHLAREGGRSVVKAALLGAPLPLCSCGVVPAAMGIRRAGASRGATVSFLISTPETGVDSIAVTYALLGPLMAVVRPIAALASAITAGLLAGPEEPSSAPVASSSCCSKGDCQGPATDAPLGRRLLQGLHFGFVEIAEEIAGWMLAGLVFAAAVVTWVPPDTMSQWGSGLPAMALMILISIPMYVCATASTPIAAGLMVAGISPGTVLVFMLAGPATNISTIALVRRELGGRALAAYLGGVIGTAVLCGLGLDALLDHRLLTVTTAFEAAPPVPVAINLVASALLALVFGRALWSLWRKPWAGAAISPDSR</sequence>
<evidence type="ECO:0000256" key="2">
    <source>
        <dbReference type="ARBA" id="ARBA00006386"/>
    </source>
</evidence>